<evidence type="ECO:0000256" key="2">
    <source>
        <dbReference type="ARBA" id="ARBA00008653"/>
    </source>
</evidence>
<reference evidence="20" key="2">
    <citation type="journal article" date="2021" name="J Anim Sci Technol">
        <title>Complete genome sequence of Paenibacillus konkukensis sp. nov. SK3146 as a potential probiotic strain.</title>
        <authorList>
            <person name="Jung H.I."/>
            <person name="Park S."/>
            <person name="Niu K.M."/>
            <person name="Lee S.W."/>
            <person name="Kothari D."/>
            <person name="Yi K.J."/>
            <person name="Kim S.K."/>
        </authorList>
    </citation>
    <scope>NUCLEOTIDE SEQUENCE</scope>
    <source>
        <strain evidence="20">SK3146</strain>
    </source>
</reference>
<dbReference type="Pfam" id="PF01588">
    <property type="entry name" value="tRNA_bind"/>
    <property type="match status" value="1"/>
</dbReference>
<dbReference type="InterPro" id="IPR005147">
    <property type="entry name" value="tRNA_synthase_B5-dom"/>
</dbReference>
<evidence type="ECO:0000256" key="8">
    <source>
        <dbReference type="ARBA" id="ARBA00022741"/>
    </source>
</evidence>
<dbReference type="InterPro" id="IPR009061">
    <property type="entry name" value="DNA-bd_dom_put_sf"/>
</dbReference>
<keyword evidence="7 15" id="KW-0479">Metal-binding</keyword>
<keyword evidence="21" id="KW-1185">Reference proteome</keyword>
<dbReference type="Proteomes" id="UP001057134">
    <property type="component" value="Chromosome"/>
</dbReference>
<dbReference type="PROSITE" id="PS51447">
    <property type="entry name" value="FDX_ACB"/>
    <property type="match status" value="1"/>
</dbReference>
<feature type="binding site" evidence="15">
    <location>
        <position position="470"/>
    </location>
    <ligand>
        <name>Mg(2+)</name>
        <dbReference type="ChEBI" id="CHEBI:18420"/>
        <note>shared with alpha subunit</note>
    </ligand>
</feature>
<evidence type="ECO:0000259" key="17">
    <source>
        <dbReference type="PROSITE" id="PS50886"/>
    </source>
</evidence>
<dbReference type="SMART" id="SM00873">
    <property type="entry name" value="B3_4"/>
    <property type="match status" value="1"/>
</dbReference>
<dbReference type="PANTHER" id="PTHR10947">
    <property type="entry name" value="PHENYLALANYL-TRNA SYNTHETASE BETA CHAIN AND LEUCINE-RICH REPEAT-CONTAINING PROTEIN 47"/>
    <property type="match status" value="1"/>
</dbReference>
<feature type="binding site" evidence="15">
    <location>
        <position position="464"/>
    </location>
    <ligand>
        <name>Mg(2+)</name>
        <dbReference type="ChEBI" id="CHEBI:18420"/>
        <note>shared with alpha subunit</note>
    </ligand>
</feature>
<evidence type="ECO:0000256" key="11">
    <source>
        <dbReference type="ARBA" id="ARBA00022884"/>
    </source>
</evidence>
<evidence type="ECO:0000256" key="16">
    <source>
        <dbReference type="PROSITE-ProRule" id="PRU00209"/>
    </source>
</evidence>
<dbReference type="InterPro" id="IPR002547">
    <property type="entry name" value="tRNA-bd_dom"/>
</dbReference>
<dbReference type="Gene3D" id="3.30.70.380">
    <property type="entry name" value="Ferrodoxin-fold anticodon-binding domain"/>
    <property type="match status" value="1"/>
</dbReference>
<dbReference type="SUPFAM" id="SSF56037">
    <property type="entry name" value="PheT/TilS domain"/>
    <property type="match status" value="1"/>
</dbReference>
<dbReference type="Pfam" id="PF03483">
    <property type="entry name" value="B3_4"/>
    <property type="match status" value="1"/>
</dbReference>
<dbReference type="EMBL" id="CP027059">
    <property type="protein sequence ID" value="UQZ85968.1"/>
    <property type="molecule type" value="Genomic_DNA"/>
</dbReference>
<keyword evidence="10 15" id="KW-0460">Magnesium</keyword>
<feature type="binding site" evidence="15">
    <location>
        <position position="474"/>
    </location>
    <ligand>
        <name>Mg(2+)</name>
        <dbReference type="ChEBI" id="CHEBI:18420"/>
        <note>shared with alpha subunit</note>
    </ligand>
</feature>
<evidence type="ECO:0000313" key="21">
    <source>
        <dbReference type="Proteomes" id="UP001057134"/>
    </source>
</evidence>
<keyword evidence="6 15" id="KW-0436">Ligase</keyword>
<evidence type="ECO:0000256" key="13">
    <source>
        <dbReference type="ARBA" id="ARBA00023146"/>
    </source>
</evidence>
<evidence type="ECO:0000256" key="4">
    <source>
        <dbReference type="ARBA" id="ARBA00022490"/>
    </source>
</evidence>
<dbReference type="InterPro" id="IPR036690">
    <property type="entry name" value="Fdx_antiC-bd_sf"/>
</dbReference>
<organism evidence="20 21">
    <name type="scientific">Paenibacillus konkukensis</name>
    <dbReference type="NCBI Taxonomy" id="2020716"/>
    <lineage>
        <taxon>Bacteria</taxon>
        <taxon>Bacillati</taxon>
        <taxon>Bacillota</taxon>
        <taxon>Bacilli</taxon>
        <taxon>Bacillales</taxon>
        <taxon>Paenibacillaceae</taxon>
        <taxon>Paenibacillus</taxon>
    </lineage>
</organism>
<dbReference type="InterPro" id="IPR045060">
    <property type="entry name" value="Phe-tRNA-ligase_IIc_bsu"/>
</dbReference>
<dbReference type="SMART" id="SM00874">
    <property type="entry name" value="B5"/>
    <property type="match status" value="1"/>
</dbReference>
<dbReference type="SUPFAM" id="SSF54991">
    <property type="entry name" value="Anticodon-binding domain of PheRS"/>
    <property type="match status" value="1"/>
</dbReference>
<sequence length="813" mass="88291">MKVSYQWLSQYVDVNGYTADELAEKLTRSGIEVDIVEKRNKGVEKVFVGFVKSREKHPDADKLSVCTVDVGQGEDLQIVCGAKNVAAGQKVPVAVVGAKLPDGLVIKRAKLRGVESQGMICSAKELGLNDKLLPKEIQEGILVLPEETPVGESILDVLAINDEVLDFDLTPNRSDCLSMLGAAYEIAAILGRPVRLPDAEQGLDGSGTQAADHISVEIAAKEQCSHYAARYIENVKIGPSPLWMQNRLMAAGVRPINNIVDITNFVMLEYGQPLHAFDADKLEGGHIEVRMAKQGEKLVTLDGAERALEPHMLLITDGVKPVGLAGVMGGENSEVTDGTVRILLESAKFDGGTVRKTSRQLGLRSEASLRFEKEVNPEAVIPALNRAASLMAQYAGGQVASGIVEAVTERHAPVQIDLSVGRINQYLGTALSLEEVQAIFDRLHFSADVQGDVLTVHVPSRRGDITRTVDLIEEVARLYGYDNIPTTLMSGVTTPGSLTREQAIRRIARNVLSGKGLHETITYTFTHPDQIGQLPGSYTEAKPIALSMPMSEERSTLRTSLLPHLLDVAVYNRNRNTDDVAIFEIGKAFVTDEATLTKLPEEKLLLSALMTGKRHETHWSGKSGDVDFYDLKGVFESLVAYLGIDGIGYQSAQPEGFHPGRTASITLQTAEGTSIIGYLGQLHPALQQQKDLADTYVLEVDFEALTSQADESITHKLLPRYPAIGRDIAVVVGREVPVGDLIAQVREVAGALLESIQVFDIYTGERLGADKKSVALALVYRTAQRTLTDEEVSELHAKVVSALEQSFGAELRK</sequence>
<name>A0ABY4RUS5_9BACL</name>
<feature type="binding site" evidence="15">
    <location>
        <position position="473"/>
    </location>
    <ligand>
        <name>Mg(2+)</name>
        <dbReference type="ChEBI" id="CHEBI:18420"/>
        <note>shared with alpha subunit</note>
    </ligand>
</feature>
<dbReference type="InterPro" id="IPR012340">
    <property type="entry name" value="NA-bd_OB-fold"/>
</dbReference>
<feature type="domain" description="TRNA-binding" evidence="17">
    <location>
        <begin position="40"/>
        <end position="155"/>
    </location>
</feature>
<dbReference type="CDD" id="cd02796">
    <property type="entry name" value="tRNA_bind_bactPheRS"/>
    <property type="match status" value="1"/>
</dbReference>
<keyword evidence="13 15" id="KW-0030">Aminoacyl-tRNA synthetase</keyword>
<dbReference type="NCBIfam" id="TIGR00472">
    <property type="entry name" value="pheT_bact"/>
    <property type="match status" value="1"/>
</dbReference>
<evidence type="ECO:0000259" key="18">
    <source>
        <dbReference type="PROSITE" id="PS51447"/>
    </source>
</evidence>
<keyword evidence="4 15" id="KW-0963">Cytoplasm</keyword>
<comment type="cofactor">
    <cofactor evidence="15">
        <name>Mg(2+)</name>
        <dbReference type="ChEBI" id="CHEBI:18420"/>
    </cofactor>
    <text evidence="15">Binds 2 magnesium ions per tetramer.</text>
</comment>
<evidence type="ECO:0000313" key="20">
    <source>
        <dbReference type="EMBL" id="UQZ85968.1"/>
    </source>
</evidence>
<protein>
    <recommendedName>
        <fullName evidence="15">Phenylalanine--tRNA ligase beta subunit</fullName>
        <ecNumber evidence="15">6.1.1.20</ecNumber>
    </recommendedName>
    <alternativeName>
        <fullName evidence="15">Phenylalanyl-tRNA synthetase beta subunit</fullName>
        <shortName evidence="15">PheRS</shortName>
    </alternativeName>
</protein>
<evidence type="ECO:0000259" key="19">
    <source>
        <dbReference type="PROSITE" id="PS51483"/>
    </source>
</evidence>
<dbReference type="InterPro" id="IPR004532">
    <property type="entry name" value="Phe-tRNA-ligase_IIc_bsu_bact"/>
</dbReference>
<evidence type="ECO:0000256" key="9">
    <source>
        <dbReference type="ARBA" id="ARBA00022840"/>
    </source>
</evidence>
<accession>A0ABY4RUS5</accession>
<dbReference type="InterPro" id="IPR020825">
    <property type="entry name" value="Phe-tRNA_synthase-like_B3/B4"/>
</dbReference>
<dbReference type="Gene3D" id="2.40.50.140">
    <property type="entry name" value="Nucleic acid-binding proteins"/>
    <property type="match status" value="1"/>
</dbReference>
<dbReference type="SUPFAM" id="SSF50249">
    <property type="entry name" value="Nucleic acid-binding proteins"/>
    <property type="match status" value="1"/>
</dbReference>
<evidence type="ECO:0000256" key="15">
    <source>
        <dbReference type="HAMAP-Rule" id="MF_00283"/>
    </source>
</evidence>
<feature type="domain" description="B5" evidence="19">
    <location>
        <begin position="411"/>
        <end position="486"/>
    </location>
</feature>
<dbReference type="Pfam" id="PF03484">
    <property type="entry name" value="B5"/>
    <property type="match status" value="1"/>
</dbReference>
<comment type="catalytic activity">
    <reaction evidence="14 15">
        <text>tRNA(Phe) + L-phenylalanine + ATP = L-phenylalanyl-tRNA(Phe) + AMP + diphosphate + H(+)</text>
        <dbReference type="Rhea" id="RHEA:19413"/>
        <dbReference type="Rhea" id="RHEA-COMP:9668"/>
        <dbReference type="Rhea" id="RHEA-COMP:9699"/>
        <dbReference type="ChEBI" id="CHEBI:15378"/>
        <dbReference type="ChEBI" id="CHEBI:30616"/>
        <dbReference type="ChEBI" id="CHEBI:33019"/>
        <dbReference type="ChEBI" id="CHEBI:58095"/>
        <dbReference type="ChEBI" id="CHEBI:78442"/>
        <dbReference type="ChEBI" id="CHEBI:78531"/>
        <dbReference type="ChEBI" id="CHEBI:456215"/>
        <dbReference type="EC" id="6.1.1.20"/>
    </reaction>
</comment>
<evidence type="ECO:0000256" key="14">
    <source>
        <dbReference type="ARBA" id="ARBA00049255"/>
    </source>
</evidence>
<keyword evidence="12 15" id="KW-0648">Protein biosynthesis</keyword>
<dbReference type="PANTHER" id="PTHR10947:SF0">
    <property type="entry name" value="PHENYLALANINE--TRNA LIGASE BETA SUBUNIT"/>
    <property type="match status" value="1"/>
</dbReference>
<feature type="domain" description="FDX-ACB" evidence="18">
    <location>
        <begin position="719"/>
        <end position="812"/>
    </location>
</feature>
<dbReference type="Gene3D" id="3.30.56.10">
    <property type="match status" value="2"/>
</dbReference>
<dbReference type="InterPro" id="IPR045864">
    <property type="entry name" value="aa-tRNA-synth_II/BPL/LPL"/>
</dbReference>
<evidence type="ECO:0000256" key="12">
    <source>
        <dbReference type="ARBA" id="ARBA00022917"/>
    </source>
</evidence>
<dbReference type="Pfam" id="PF17759">
    <property type="entry name" value="tRNA_synthFbeta"/>
    <property type="match status" value="1"/>
</dbReference>
<evidence type="ECO:0000256" key="3">
    <source>
        <dbReference type="ARBA" id="ARBA00011209"/>
    </source>
</evidence>
<dbReference type="InterPro" id="IPR033714">
    <property type="entry name" value="tRNA_bind_bactPheRS"/>
</dbReference>
<evidence type="ECO:0000256" key="5">
    <source>
        <dbReference type="ARBA" id="ARBA00022555"/>
    </source>
</evidence>
<dbReference type="Pfam" id="PF03147">
    <property type="entry name" value="FDX-ACB"/>
    <property type="match status" value="1"/>
</dbReference>
<dbReference type="NCBIfam" id="NF045760">
    <property type="entry name" value="YtpR"/>
    <property type="match status" value="1"/>
</dbReference>
<dbReference type="CDD" id="cd00769">
    <property type="entry name" value="PheRS_beta_core"/>
    <property type="match status" value="1"/>
</dbReference>
<keyword evidence="9 15" id="KW-0067">ATP-binding</keyword>
<dbReference type="Gene3D" id="3.50.40.10">
    <property type="entry name" value="Phenylalanyl-trna Synthetase, Chain B, domain 3"/>
    <property type="match status" value="1"/>
</dbReference>
<evidence type="ECO:0000256" key="1">
    <source>
        <dbReference type="ARBA" id="ARBA00004496"/>
    </source>
</evidence>
<dbReference type="SUPFAM" id="SSF46955">
    <property type="entry name" value="Putative DNA-binding domain"/>
    <property type="match status" value="1"/>
</dbReference>
<dbReference type="InterPro" id="IPR005121">
    <property type="entry name" value="Fdx_antiC-bd"/>
</dbReference>
<reference evidence="20" key="1">
    <citation type="submission" date="2018-02" db="EMBL/GenBank/DDBJ databases">
        <authorList>
            <person name="Kim S.-K."/>
            <person name="Jung H.-I."/>
            <person name="Lee S.-W."/>
        </authorList>
    </citation>
    <scope>NUCLEOTIDE SEQUENCE</scope>
    <source>
        <strain evidence="20">SK3146</strain>
    </source>
</reference>
<evidence type="ECO:0000256" key="10">
    <source>
        <dbReference type="ARBA" id="ARBA00022842"/>
    </source>
</evidence>
<comment type="subunit">
    <text evidence="3 15">Tetramer of two alpha and two beta subunits.</text>
</comment>
<dbReference type="SMART" id="SM00896">
    <property type="entry name" value="FDX-ACB"/>
    <property type="match status" value="1"/>
</dbReference>
<evidence type="ECO:0000256" key="7">
    <source>
        <dbReference type="ARBA" id="ARBA00022723"/>
    </source>
</evidence>
<dbReference type="SUPFAM" id="SSF55681">
    <property type="entry name" value="Class II aaRS and biotin synthetases"/>
    <property type="match status" value="1"/>
</dbReference>
<keyword evidence="8 15" id="KW-0547">Nucleotide-binding</keyword>
<comment type="subcellular location">
    <subcellularLocation>
        <location evidence="1 15">Cytoplasm</location>
    </subcellularLocation>
</comment>
<dbReference type="InterPro" id="IPR041616">
    <property type="entry name" value="PheRS_beta_core"/>
</dbReference>
<keyword evidence="5 16" id="KW-0820">tRNA-binding</keyword>
<keyword evidence="11 16" id="KW-0694">RNA-binding</keyword>
<dbReference type="GO" id="GO:0004826">
    <property type="term" value="F:phenylalanine-tRNA ligase activity"/>
    <property type="evidence" value="ECO:0007669"/>
    <property type="project" value="UniProtKB-EC"/>
</dbReference>
<dbReference type="HAMAP" id="MF_00283">
    <property type="entry name" value="Phe_tRNA_synth_beta1"/>
    <property type="match status" value="1"/>
</dbReference>
<dbReference type="Gene3D" id="3.30.930.10">
    <property type="entry name" value="Bira Bifunctional Protein, Domain 2"/>
    <property type="match status" value="1"/>
</dbReference>
<dbReference type="InterPro" id="IPR005146">
    <property type="entry name" value="B3/B4_tRNA-bd"/>
</dbReference>
<gene>
    <name evidence="15 20" type="primary">pheT</name>
    <name evidence="20" type="ORF">SK3146_05260</name>
</gene>
<dbReference type="RefSeq" id="WP_249861547.1">
    <property type="nucleotide sequence ID" value="NZ_CP027059.1"/>
</dbReference>
<evidence type="ECO:0000256" key="6">
    <source>
        <dbReference type="ARBA" id="ARBA00022598"/>
    </source>
</evidence>
<dbReference type="PROSITE" id="PS50886">
    <property type="entry name" value="TRBD"/>
    <property type="match status" value="1"/>
</dbReference>
<comment type="similarity">
    <text evidence="2 15">Belongs to the phenylalanyl-tRNA synthetase beta subunit family. Type 1 subfamily.</text>
</comment>
<dbReference type="EC" id="6.1.1.20" evidence="15"/>
<proteinExistence type="inferred from homology"/>
<dbReference type="PROSITE" id="PS51483">
    <property type="entry name" value="B5"/>
    <property type="match status" value="1"/>
</dbReference>